<dbReference type="InterPro" id="IPR029069">
    <property type="entry name" value="HotDog_dom_sf"/>
</dbReference>
<evidence type="ECO:0000256" key="1">
    <source>
        <dbReference type="ARBA" id="ARBA00005953"/>
    </source>
</evidence>
<dbReference type="PANTHER" id="PTHR31793:SF27">
    <property type="entry name" value="NOVEL THIOESTERASE SUPERFAMILY DOMAIN AND SAPOSIN A-TYPE DOMAIN CONTAINING PROTEIN (0610012H03RIK)"/>
    <property type="match status" value="1"/>
</dbReference>
<evidence type="ECO:0000256" key="2">
    <source>
        <dbReference type="ARBA" id="ARBA00022801"/>
    </source>
</evidence>
<protein>
    <submittedName>
        <fullName evidence="3">Acyl-CoA thioesterase</fullName>
    </submittedName>
</protein>
<dbReference type="EMBL" id="JANATA010000005">
    <property type="protein sequence ID" value="MCP3428240.1"/>
    <property type="molecule type" value="Genomic_DNA"/>
</dbReference>
<dbReference type="CDD" id="cd00586">
    <property type="entry name" value="4HBT"/>
    <property type="match status" value="1"/>
</dbReference>
<organism evidence="3 4">
    <name type="scientific">Opacimonas viscosa</name>
    <dbReference type="NCBI Taxonomy" id="2961944"/>
    <lineage>
        <taxon>Bacteria</taxon>
        <taxon>Pseudomonadati</taxon>
        <taxon>Pseudomonadota</taxon>
        <taxon>Gammaproteobacteria</taxon>
        <taxon>Alteromonadales</taxon>
        <taxon>Alteromonadaceae</taxon>
        <taxon>Opacimonas</taxon>
    </lineage>
</organism>
<proteinExistence type="inferred from homology"/>
<comment type="similarity">
    <text evidence="1">Belongs to the 4-hydroxybenzoyl-CoA thioesterase family.</text>
</comment>
<keyword evidence="2" id="KW-0378">Hydrolase</keyword>
<evidence type="ECO:0000313" key="3">
    <source>
        <dbReference type="EMBL" id="MCP3428240.1"/>
    </source>
</evidence>
<name>A0AA41WXM6_9ALTE</name>
<accession>A0AA41WXM6</accession>
<dbReference type="InterPro" id="IPR050563">
    <property type="entry name" value="4-hydroxybenzoyl-CoA_TE"/>
</dbReference>
<reference evidence="3" key="1">
    <citation type="submission" date="2022-07" db="EMBL/GenBank/DDBJ databases">
        <title>Characterization of the Novel Bacterium Alteromonas immobilis LMIT006 and Alteromonas gregis LMIT007.</title>
        <authorList>
            <person name="Lin X."/>
        </authorList>
    </citation>
    <scope>NUCLEOTIDE SEQUENCE</scope>
    <source>
        <strain evidence="3">LMIT007</strain>
    </source>
</reference>
<dbReference type="Proteomes" id="UP001165413">
    <property type="component" value="Unassembled WGS sequence"/>
</dbReference>
<dbReference type="GO" id="GO:0047617">
    <property type="term" value="F:fatty acyl-CoA hydrolase activity"/>
    <property type="evidence" value="ECO:0007669"/>
    <property type="project" value="TreeGrafter"/>
</dbReference>
<dbReference type="Gene3D" id="3.10.129.10">
    <property type="entry name" value="Hotdog Thioesterase"/>
    <property type="match status" value="1"/>
</dbReference>
<keyword evidence="4" id="KW-1185">Reference proteome</keyword>
<evidence type="ECO:0000313" key="4">
    <source>
        <dbReference type="Proteomes" id="UP001165413"/>
    </source>
</evidence>
<dbReference type="SUPFAM" id="SSF54637">
    <property type="entry name" value="Thioesterase/thiol ester dehydrase-isomerase"/>
    <property type="match status" value="1"/>
</dbReference>
<dbReference type="PANTHER" id="PTHR31793">
    <property type="entry name" value="4-HYDROXYBENZOYL-COA THIOESTERASE FAMILY MEMBER"/>
    <property type="match status" value="1"/>
</dbReference>
<gene>
    <name evidence="3" type="ORF">NLF92_04700</name>
</gene>
<dbReference type="RefSeq" id="WP_254099368.1">
    <property type="nucleotide sequence ID" value="NZ_JANATA010000005.1"/>
</dbReference>
<sequence length="131" mass="14987">MFSEKFKIRFCETDALKHVNNTVVPQWFETAREPVFKVFNPTLDLTKWPLILASFTVDFVAQIHYGTDVEVRTGIARIGNSSFTVYQEVWQSEQLVAKGTTTMVHFDYENNCSAPISAEHKTALNAWLVPE</sequence>
<dbReference type="Pfam" id="PF13279">
    <property type="entry name" value="4HBT_2"/>
    <property type="match status" value="1"/>
</dbReference>
<dbReference type="AlphaFoldDB" id="A0AA41WXM6"/>
<comment type="caution">
    <text evidence="3">The sequence shown here is derived from an EMBL/GenBank/DDBJ whole genome shotgun (WGS) entry which is preliminary data.</text>
</comment>